<keyword evidence="2" id="KW-0646">Protease inhibitor</keyword>
<gene>
    <name evidence="5" type="ORF">HCN44_000795</name>
</gene>
<evidence type="ECO:0000259" key="4">
    <source>
        <dbReference type="Pfam" id="PF01826"/>
    </source>
</evidence>
<evidence type="ECO:0000256" key="3">
    <source>
        <dbReference type="ARBA" id="ARBA00023157"/>
    </source>
</evidence>
<dbReference type="Proteomes" id="UP000639338">
    <property type="component" value="Unassembled WGS sequence"/>
</dbReference>
<dbReference type="Pfam" id="PF01826">
    <property type="entry name" value="TIL"/>
    <property type="match status" value="3"/>
</dbReference>
<dbReference type="GO" id="GO:0030414">
    <property type="term" value="F:peptidase inhibitor activity"/>
    <property type="evidence" value="ECO:0007669"/>
    <property type="project" value="UniProtKB-KW"/>
</dbReference>
<feature type="domain" description="TIL" evidence="4">
    <location>
        <begin position="73"/>
        <end position="115"/>
    </location>
</feature>
<dbReference type="PANTHER" id="PTHR23259:SF82">
    <property type="entry name" value="SERINE PROTEASE INHIBITOR 1 PROTEIN"/>
    <property type="match status" value="1"/>
</dbReference>
<keyword evidence="3" id="KW-1015">Disulfide bond</keyword>
<dbReference type="PANTHER" id="PTHR23259">
    <property type="entry name" value="RIDDLE"/>
    <property type="match status" value="1"/>
</dbReference>
<sequence>MLFIQFTGINAQDEPQCESNEEYSRCSKNCESICPGTPKPCSFICVPGCICIPGYSRTDKKGINAQGDILCEDENEVPTECGKACELICPGKPRPCPKICVSGCVCIEGYARTDKNGINAQGGIRCNENEVWSQCSKNCESICPGTPKACILSCKAGCYCKDGWIRQKDGLLCVEQCKSGSLVDLIKAIPKNLHSYLGQWFVSNN</sequence>
<dbReference type="InterPro" id="IPR002919">
    <property type="entry name" value="TIL_dom"/>
</dbReference>
<feature type="domain" description="TIL" evidence="4">
    <location>
        <begin position="126"/>
        <end position="176"/>
    </location>
</feature>
<dbReference type="InterPro" id="IPR036084">
    <property type="entry name" value="Ser_inhib-like_sf"/>
</dbReference>
<dbReference type="EMBL" id="JACMRX010000004">
    <property type="protein sequence ID" value="KAF7990990.1"/>
    <property type="molecule type" value="Genomic_DNA"/>
</dbReference>
<dbReference type="InterPro" id="IPR051368">
    <property type="entry name" value="SerProtInhib-TIL_Domain"/>
</dbReference>
<dbReference type="CDD" id="cd19941">
    <property type="entry name" value="TIL"/>
    <property type="match status" value="3"/>
</dbReference>
<dbReference type="SUPFAM" id="SSF57567">
    <property type="entry name" value="Serine protease inhibitors"/>
    <property type="match status" value="3"/>
</dbReference>
<keyword evidence="6" id="KW-1185">Reference proteome</keyword>
<reference evidence="5 6" key="1">
    <citation type="submission" date="2020-08" db="EMBL/GenBank/DDBJ databases">
        <title>Aphidius gifuensis genome sequencing and assembly.</title>
        <authorList>
            <person name="Du Z."/>
        </authorList>
    </citation>
    <scope>NUCLEOTIDE SEQUENCE [LARGE SCALE GENOMIC DNA]</scope>
    <source>
        <strain evidence="5">YNYX2018</strain>
        <tissue evidence="5">Adults</tissue>
    </source>
</reference>
<evidence type="ECO:0000313" key="6">
    <source>
        <dbReference type="Proteomes" id="UP000639338"/>
    </source>
</evidence>
<protein>
    <recommendedName>
        <fullName evidence="4">TIL domain-containing protein</fullName>
    </recommendedName>
</protein>
<comment type="caution">
    <text evidence="5">The sequence shown here is derived from an EMBL/GenBank/DDBJ whole genome shotgun (WGS) entry which is preliminary data.</text>
</comment>
<proteinExistence type="inferred from homology"/>
<dbReference type="AlphaFoldDB" id="A0A834XPI5"/>
<organism evidence="5 6">
    <name type="scientific">Aphidius gifuensis</name>
    <name type="common">Parasitoid wasp</name>
    <dbReference type="NCBI Taxonomy" id="684658"/>
    <lineage>
        <taxon>Eukaryota</taxon>
        <taxon>Metazoa</taxon>
        <taxon>Ecdysozoa</taxon>
        <taxon>Arthropoda</taxon>
        <taxon>Hexapoda</taxon>
        <taxon>Insecta</taxon>
        <taxon>Pterygota</taxon>
        <taxon>Neoptera</taxon>
        <taxon>Endopterygota</taxon>
        <taxon>Hymenoptera</taxon>
        <taxon>Apocrita</taxon>
        <taxon>Ichneumonoidea</taxon>
        <taxon>Braconidae</taxon>
        <taxon>Aphidiinae</taxon>
        <taxon>Aphidius</taxon>
    </lineage>
</organism>
<comment type="similarity">
    <text evidence="1">Belongs to the serine protease inhibitor-like (TIL domain-containing) family.</text>
</comment>
<name>A0A834XPI5_APHGI</name>
<feature type="domain" description="TIL" evidence="4">
    <location>
        <begin position="17"/>
        <end position="62"/>
    </location>
</feature>
<evidence type="ECO:0000256" key="1">
    <source>
        <dbReference type="ARBA" id="ARBA00007611"/>
    </source>
</evidence>
<dbReference type="Gene3D" id="2.10.25.10">
    <property type="entry name" value="Laminin"/>
    <property type="match status" value="3"/>
</dbReference>
<evidence type="ECO:0000313" key="5">
    <source>
        <dbReference type="EMBL" id="KAF7990990.1"/>
    </source>
</evidence>
<accession>A0A834XPI5</accession>
<evidence type="ECO:0000256" key="2">
    <source>
        <dbReference type="ARBA" id="ARBA00022690"/>
    </source>
</evidence>
<dbReference type="OrthoDB" id="6236007at2759"/>